<dbReference type="OrthoDB" id="258392at2759"/>
<feature type="chain" id="PRO_5014423480" description="Histidine acid phosphatase" evidence="3">
    <location>
        <begin position="36"/>
        <end position="592"/>
    </location>
</feature>
<keyword evidence="2" id="KW-0472">Membrane</keyword>
<dbReference type="Gene3D" id="3.40.50.1240">
    <property type="entry name" value="Phosphoglycerate mutase-like"/>
    <property type="match status" value="1"/>
</dbReference>
<protein>
    <recommendedName>
        <fullName evidence="6">Histidine acid phosphatase</fullName>
    </recommendedName>
</protein>
<evidence type="ECO:0000256" key="2">
    <source>
        <dbReference type="SAM" id="Phobius"/>
    </source>
</evidence>
<reference evidence="4 5" key="1">
    <citation type="submission" date="2017-02" db="EMBL/GenBank/DDBJ databases">
        <title>Genomes of Trichoderma spp. with biocontrol activity.</title>
        <authorList>
            <person name="Gardiner D."/>
            <person name="Kazan K."/>
            <person name="Vos C."/>
            <person name="Harvey P."/>
        </authorList>
    </citation>
    <scope>NUCLEOTIDE SEQUENCE [LARGE SCALE GENOMIC DNA]</scope>
    <source>
        <strain evidence="4 5">A5MH</strain>
    </source>
</reference>
<dbReference type="SUPFAM" id="SSF53254">
    <property type="entry name" value="Phosphoglycerate mutase-like"/>
    <property type="match status" value="1"/>
</dbReference>
<proteinExistence type="predicted"/>
<dbReference type="AlphaFoldDB" id="A0A2K0T691"/>
<dbReference type="EMBL" id="MTYH01000059">
    <property type="protein sequence ID" value="PNP41043.1"/>
    <property type="molecule type" value="Genomic_DNA"/>
</dbReference>
<keyword evidence="2" id="KW-1133">Transmembrane helix</keyword>
<dbReference type="PANTHER" id="PTHR11567">
    <property type="entry name" value="ACID PHOSPHATASE-RELATED"/>
    <property type="match status" value="1"/>
</dbReference>
<dbReference type="PANTHER" id="PTHR11567:SF127">
    <property type="entry name" value="HISTIDINE ACID PHOSPHATASE"/>
    <property type="match status" value="1"/>
</dbReference>
<evidence type="ECO:0000313" key="4">
    <source>
        <dbReference type="EMBL" id="PNP41043.1"/>
    </source>
</evidence>
<feature type="signal peptide" evidence="3">
    <location>
        <begin position="1"/>
        <end position="35"/>
    </location>
</feature>
<dbReference type="Proteomes" id="UP000236546">
    <property type="component" value="Unassembled WGS sequence"/>
</dbReference>
<evidence type="ECO:0000256" key="1">
    <source>
        <dbReference type="SAM" id="MobiDB-lite"/>
    </source>
</evidence>
<keyword evidence="3" id="KW-0732">Signal</keyword>
<evidence type="ECO:0000313" key="5">
    <source>
        <dbReference type="Proteomes" id="UP000236546"/>
    </source>
</evidence>
<dbReference type="InterPro" id="IPR029033">
    <property type="entry name" value="His_PPase_superfam"/>
</dbReference>
<comment type="caution">
    <text evidence="4">The sequence shown here is derived from an EMBL/GenBank/DDBJ whole genome shotgun (WGS) entry which is preliminary data.</text>
</comment>
<feature type="region of interest" description="Disordered" evidence="1">
    <location>
        <begin position="509"/>
        <end position="561"/>
    </location>
</feature>
<name>A0A2K0T691_9HYPO</name>
<organism evidence="4 5">
    <name type="scientific">Trichoderma gamsii</name>
    <dbReference type="NCBI Taxonomy" id="398673"/>
    <lineage>
        <taxon>Eukaryota</taxon>
        <taxon>Fungi</taxon>
        <taxon>Dikarya</taxon>
        <taxon>Ascomycota</taxon>
        <taxon>Pezizomycotina</taxon>
        <taxon>Sordariomycetes</taxon>
        <taxon>Hypocreomycetidae</taxon>
        <taxon>Hypocreales</taxon>
        <taxon>Hypocreaceae</taxon>
        <taxon>Trichoderma</taxon>
    </lineage>
</organism>
<sequence>MASRSSYGLFWPMNAPILSILLSMMLLCLSVSAQAGVNLNAKVWAAVAYINHGEKTPTFGGLDNILTPTGARQMWRQGSAFRHRYLGSRNSTTFSNSTGNTKIQGIATDAINNDQLTVLSQTDEWVSGGAMAFLQGLYPPSPNSFNSFAGGRQVAQDLLVSPELTDYPLGGYQYPNIETLPPSDPSSVVIQGSAQCWAWDSNVRAIKLDDPMGRFRSTQSFYKSLFATPPLKGTIPNASVNYWNAYDIYEYVNYMNTHNATVTAGLGFANETIDILRANAFELERTKNGDILKDNPTFTYNNVSTIAGQTLAMQIASSLSATSIGVGTPLTLMFGSHEPMLAFFSLIGLYTEDNLLSGPFSTLPNPGSAMIFELIGSNPGDVESMPSPQDFMLRFSYRANADLGEPFSAYPLTSMGFESQMIPYTSFLAQLQNFTQDSVQWCTTCIAVFAPWCNIGAGESPSDPPSDSASCSLSPALGGLIGAMVTLAVALLAVGVLHWYGFVTFSRRSKPGVRSGSPGGFRGSDKRAGDADVTVTDRGVQHERVGSWELRGGSGEPPTESADVATLNLNRTLDDDEISLTGVQPVKIHETF</sequence>
<feature type="transmembrane region" description="Helical" evidence="2">
    <location>
        <begin position="476"/>
        <end position="500"/>
    </location>
</feature>
<dbReference type="GO" id="GO:0016791">
    <property type="term" value="F:phosphatase activity"/>
    <property type="evidence" value="ECO:0007669"/>
    <property type="project" value="TreeGrafter"/>
</dbReference>
<evidence type="ECO:0000256" key="3">
    <source>
        <dbReference type="SAM" id="SignalP"/>
    </source>
</evidence>
<gene>
    <name evidence="4" type="ORF">TGAMA5MH_06911</name>
</gene>
<accession>A0A2K0T691</accession>
<keyword evidence="2" id="KW-0812">Transmembrane</keyword>
<evidence type="ECO:0008006" key="6">
    <source>
        <dbReference type="Google" id="ProtNLM"/>
    </source>
</evidence>
<dbReference type="InterPro" id="IPR050645">
    <property type="entry name" value="Histidine_acid_phosphatase"/>
</dbReference>